<comment type="caution">
    <text evidence="3">The sequence shown here is derived from an EMBL/GenBank/DDBJ whole genome shotgun (WGS) entry which is preliminary data.</text>
</comment>
<keyword evidence="1" id="KW-0812">Transmembrane</keyword>
<keyword evidence="1" id="KW-0472">Membrane</keyword>
<dbReference type="Gene3D" id="3.30.9.10">
    <property type="entry name" value="D-Amino Acid Oxidase, subunit A, domain 2"/>
    <property type="match status" value="1"/>
</dbReference>
<dbReference type="Proteomes" id="UP000268313">
    <property type="component" value="Unassembled WGS sequence"/>
</dbReference>
<name>A0A3A8KZF9_9BACT</name>
<gene>
    <name evidence="3" type="ORF">D7X32_02110</name>
</gene>
<dbReference type="InterPro" id="IPR006076">
    <property type="entry name" value="FAD-dep_OxRdtase"/>
</dbReference>
<evidence type="ECO:0000313" key="3">
    <source>
        <dbReference type="EMBL" id="RKH07384.1"/>
    </source>
</evidence>
<proteinExistence type="predicted"/>
<keyword evidence="4" id="KW-1185">Reference proteome</keyword>
<dbReference type="Gene3D" id="3.50.50.60">
    <property type="entry name" value="FAD/NAD(P)-binding domain"/>
    <property type="match status" value="1"/>
</dbReference>
<reference evidence="4" key="1">
    <citation type="submission" date="2018-09" db="EMBL/GenBank/DDBJ databases">
        <authorList>
            <person name="Livingstone P.G."/>
            <person name="Whitworth D.E."/>
        </authorList>
    </citation>
    <scope>NUCLEOTIDE SEQUENCE [LARGE SCALE GENOMIC DNA]</scope>
    <source>
        <strain evidence="4">CA043D</strain>
    </source>
</reference>
<feature type="domain" description="FAD dependent oxidoreductase" evidence="2">
    <location>
        <begin position="9"/>
        <end position="353"/>
    </location>
</feature>
<dbReference type="Pfam" id="PF01266">
    <property type="entry name" value="DAO"/>
    <property type="match status" value="1"/>
</dbReference>
<evidence type="ECO:0000259" key="2">
    <source>
        <dbReference type="Pfam" id="PF01266"/>
    </source>
</evidence>
<sequence length="363" mass="39139">MDRARDPFDLVVVGAGIVGTLVALLAKRHHPGWRIALVDRSLAGHGATLYSAFLDVPLGSTPVRRAFTERSRVLYQQLRAELPDLPLRDLPAVFLTSEARVQERLDGLVRDATSAPRRVDAAAALALAPPGFRSPEGTAVLGDVRAARCTGPTLVTTLLRAFRSQPGSVCLEGVEVVRVSPEGEGTQRLTTHDGRELRARRTALCLGPWLGSTRAALADVPRHWRVKKITALHVPVAPHPDAPVVYLLDDEAFLLPQPEHGRFLFSFRSEHWDCEPEASALRIDPPDWARARGILERYLDVRGLELGGRVFCDAYSADTDPSVEPLASVPGAFAVGGGAGSGFRLAPALAERAVHALEAGTGR</sequence>
<dbReference type="EMBL" id="RAWE01000004">
    <property type="protein sequence ID" value="RKH07384.1"/>
    <property type="molecule type" value="Genomic_DNA"/>
</dbReference>
<dbReference type="OrthoDB" id="8995821at2"/>
<evidence type="ECO:0000313" key="4">
    <source>
        <dbReference type="Proteomes" id="UP000268313"/>
    </source>
</evidence>
<organism evidence="3 4">
    <name type="scientific">Corallococcus carmarthensis</name>
    <dbReference type="NCBI Taxonomy" id="2316728"/>
    <lineage>
        <taxon>Bacteria</taxon>
        <taxon>Pseudomonadati</taxon>
        <taxon>Myxococcota</taxon>
        <taxon>Myxococcia</taxon>
        <taxon>Myxococcales</taxon>
        <taxon>Cystobacterineae</taxon>
        <taxon>Myxococcaceae</taxon>
        <taxon>Corallococcus</taxon>
    </lineage>
</organism>
<dbReference type="PANTHER" id="PTHR13847">
    <property type="entry name" value="SARCOSINE DEHYDROGENASE-RELATED"/>
    <property type="match status" value="1"/>
</dbReference>
<dbReference type="AlphaFoldDB" id="A0A3A8KZF9"/>
<dbReference type="RefSeq" id="WP_120600809.1">
    <property type="nucleotide sequence ID" value="NZ_JABFJX010000003.1"/>
</dbReference>
<keyword evidence="1" id="KW-1133">Transmembrane helix</keyword>
<accession>A0A3A8KZF9</accession>
<dbReference type="InterPro" id="IPR036188">
    <property type="entry name" value="FAD/NAD-bd_sf"/>
</dbReference>
<feature type="transmembrane region" description="Helical" evidence="1">
    <location>
        <begin position="7"/>
        <end position="26"/>
    </location>
</feature>
<evidence type="ECO:0000256" key="1">
    <source>
        <dbReference type="SAM" id="Phobius"/>
    </source>
</evidence>
<dbReference type="GO" id="GO:0005737">
    <property type="term" value="C:cytoplasm"/>
    <property type="evidence" value="ECO:0007669"/>
    <property type="project" value="TreeGrafter"/>
</dbReference>
<dbReference type="SUPFAM" id="SSF51905">
    <property type="entry name" value="FAD/NAD(P)-binding domain"/>
    <property type="match status" value="1"/>
</dbReference>
<protein>
    <submittedName>
        <fullName evidence="3">FAD-binding oxidoreductase</fullName>
    </submittedName>
</protein>